<evidence type="ECO:0000256" key="3">
    <source>
        <dbReference type="ARBA" id="ARBA00022840"/>
    </source>
</evidence>
<dbReference type="InterPro" id="IPR003439">
    <property type="entry name" value="ABC_transporter-like_ATP-bd"/>
</dbReference>
<gene>
    <name evidence="5" type="ORF">SAMN04488057_10176</name>
</gene>
<dbReference type="AlphaFoldDB" id="A0A1M7HV62"/>
<name>A0A1M7HV62_9BACT</name>
<dbReference type="PROSITE" id="PS50893">
    <property type="entry name" value="ABC_TRANSPORTER_2"/>
    <property type="match status" value="1"/>
</dbReference>
<dbReference type="Gene3D" id="3.40.50.300">
    <property type="entry name" value="P-loop containing nucleotide triphosphate hydrolases"/>
    <property type="match status" value="1"/>
</dbReference>
<keyword evidence="1" id="KW-0813">Transport</keyword>
<keyword evidence="2" id="KW-0547">Nucleotide-binding</keyword>
<dbReference type="Pfam" id="PF00005">
    <property type="entry name" value="ABC_tran"/>
    <property type="match status" value="1"/>
</dbReference>
<sequence length="224" mass="25301">MIELDLEKSLFGPDGKMGLKVSCQIKQGELVGLYGPSGAGKSSILRMISGLMRPDAGKLHVFGKSWYDRDQRINLKPQRRNMGMVFQEYALFPNMSVEENLLFALDKGQEPGIVSEMLERVGLEKLAQKRPMVLSGGQKQRVALARAMVRRPKLLLLDEPLSALDMQMRANLQQYIVQFHKDFALTTLLVSHDSSEIRRMAQRVLVLENGQFSFDGEPDIFFAN</sequence>
<evidence type="ECO:0000256" key="2">
    <source>
        <dbReference type="ARBA" id="ARBA00022741"/>
    </source>
</evidence>
<dbReference type="InterPro" id="IPR050093">
    <property type="entry name" value="ABC_SmlMolc_Importer"/>
</dbReference>
<dbReference type="PROSITE" id="PS00211">
    <property type="entry name" value="ABC_TRANSPORTER_1"/>
    <property type="match status" value="1"/>
</dbReference>
<dbReference type="EMBL" id="FRCY01000001">
    <property type="protein sequence ID" value="SHM32451.1"/>
    <property type="molecule type" value="Genomic_DNA"/>
</dbReference>
<keyword evidence="6" id="KW-1185">Reference proteome</keyword>
<dbReference type="InterPro" id="IPR017871">
    <property type="entry name" value="ABC_transporter-like_CS"/>
</dbReference>
<evidence type="ECO:0000313" key="6">
    <source>
        <dbReference type="Proteomes" id="UP000184513"/>
    </source>
</evidence>
<dbReference type="SMART" id="SM00382">
    <property type="entry name" value="AAA"/>
    <property type="match status" value="1"/>
</dbReference>
<keyword evidence="3 5" id="KW-0067">ATP-binding</keyword>
<dbReference type="InterPro" id="IPR003593">
    <property type="entry name" value="AAA+_ATPase"/>
</dbReference>
<dbReference type="Proteomes" id="UP000184513">
    <property type="component" value="Unassembled WGS sequence"/>
</dbReference>
<dbReference type="InterPro" id="IPR027417">
    <property type="entry name" value="P-loop_NTPase"/>
</dbReference>
<dbReference type="PANTHER" id="PTHR42781:SF4">
    <property type="entry name" value="SPERMIDINE_PUTRESCINE IMPORT ATP-BINDING PROTEIN POTA"/>
    <property type="match status" value="1"/>
</dbReference>
<dbReference type="STRING" id="388280.SAMN04488057_10176"/>
<dbReference type="GO" id="GO:0016887">
    <property type="term" value="F:ATP hydrolysis activity"/>
    <property type="evidence" value="ECO:0007669"/>
    <property type="project" value="InterPro"/>
</dbReference>
<protein>
    <submittedName>
        <fullName evidence="5">Molybdate transport system ATP-binding protein</fullName>
    </submittedName>
</protein>
<feature type="domain" description="ABC transporter" evidence="4">
    <location>
        <begin position="1"/>
        <end position="224"/>
    </location>
</feature>
<dbReference type="PANTHER" id="PTHR42781">
    <property type="entry name" value="SPERMIDINE/PUTRESCINE IMPORT ATP-BINDING PROTEIN POTA"/>
    <property type="match status" value="1"/>
</dbReference>
<dbReference type="GO" id="GO:0005524">
    <property type="term" value="F:ATP binding"/>
    <property type="evidence" value="ECO:0007669"/>
    <property type="project" value="UniProtKB-KW"/>
</dbReference>
<evidence type="ECO:0000259" key="4">
    <source>
        <dbReference type="PROSITE" id="PS50893"/>
    </source>
</evidence>
<dbReference type="OrthoDB" id="1114670at2"/>
<organism evidence="5 6">
    <name type="scientific">Cyclobacterium lianum</name>
    <dbReference type="NCBI Taxonomy" id="388280"/>
    <lineage>
        <taxon>Bacteria</taxon>
        <taxon>Pseudomonadati</taxon>
        <taxon>Bacteroidota</taxon>
        <taxon>Cytophagia</taxon>
        <taxon>Cytophagales</taxon>
        <taxon>Cyclobacteriaceae</taxon>
        <taxon>Cyclobacterium</taxon>
    </lineage>
</organism>
<evidence type="ECO:0000256" key="1">
    <source>
        <dbReference type="ARBA" id="ARBA00022448"/>
    </source>
</evidence>
<dbReference type="SUPFAM" id="SSF52540">
    <property type="entry name" value="P-loop containing nucleoside triphosphate hydrolases"/>
    <property type="match status" value="1"/>
</dbReference>
<reference evidence="5 6" key="1">
    <citation type="submission" date="2016-11" db="EMBL/GenBank/DDBJ databases">
        <authorList>
            <person name="Jaros S."/>
            <person name="Januszkiewicz K."/>
            <person name="Wedrychowicz H."/>
        </authorList>
    </citation>
    <scope>NUCLEOTIDE SEQUENCE [LARGE SCALE GENOMIC DNA]</scope>
    <source>
        <strain evidence="5 6">CGMCC 1.6102</strain>
    </source>
</reference>
<proteinExistence type="predicted"/>
<evidence type="ECO:0000313" key="5">
    <source>
        <dbReference type="EMBL" id="SHM32451.1"/>
    </source>
</evidence>
<dbReference type="RefSeq" id="WP_073089988.1">
    <property type="nucleotide sequence ID" value="NZ_FRCY01000001.1"/>
</dbReference>
<accession>A0A1M7HV62</accession>